<proteinExistence type="predicted"/>
<evidence type="ECO:0000313" key="5">
    <source>
        <dbReference type="Proteomes" id="UP000007635"/>
    </source>
</evidence>
<evidence type="ECO:0000256" key="1">
    <source>
        <dbReference type="ARBA" id="ARBA00004498"/>
    </source>
</evidence>
<name>A0AAQ4QPS2_GASAC</name>
<protein>
    <submittedName>
        <fullName evidence="4">Collagen, type IV, alpha 4</fullName>
    </submittedName>
</protein>
<dbReference type="Ensembl" id="ENSGACT00000052704.1">
    <property type="protein sequence ID" value="ENSGACP00000053266.1"/>
    <property type="gene ID" value="ENSGACG00000004438.2"/>
</dbReference>
<organism evidence="4 5">
    <name type="scientific">Gasterosteus aculeatus aculeatus</name>
    <name type="common">three-spined stickleback</name>
    <dbReference type="NCBI Taxonomy" id="481459"/>
    <lineage>
        <taxon>Eukaryota</taxon>
        <taxon>Metazoa</taxon>
        <taxon>Chordata</taxon>
        <taxon>Craniata</taxon>
        <taxon>Vertebrata</taxon>
        <taxon>Euteleostomi</taxon>
        <taxon>Actinopterygii</taxon>
        <taxon>Neopterygii</taxon>
        <taxon>Teleostei</taxon>
        <taxon>Neoteleostei</taxon>
        <taxon>Acanthomorphata</taxon>
        <taxon>Eupercaria</taxon>
        <taxon>Perciformes</taxon>
        <taxon>Cottioidei</taxon>
        <taxon>Gasterosteales</taxon>
        <taxon>Gasterosteidae</taxon>
        <taxon>Gasterosteus</taxon>
    </lineage>
</organism>
<feature type="region of interest" description="Disordered" evidence="3">
    <location>
        <begin position="304"/>
        <end position="327"/>
    </location>
</feature>
<dbReference type="GO" id="GO:0005615">
    <property type="term" value="C:extracellular space"/>
    <property type="evidence" value="ECO:0007669"/>
    <property type="project" value="TreeGrafter"/>
</dbReference>
<dbReference type="PANTHER" id="PTHR24023">
    <property type="entry name" value="COLLAGEN ALPHA"/>
    <property type="match status" value="1"/>
</dbReference>
<feature type="region of interest" description="Disordered" evidence="3">
    <location>
        <begin position="117"/>
        <end position="228"/>
    </location>
</feature>
<evidence type="ECO:0000313" key="4">
    <source>
        <dbReference type="Ensembl" id="ENSGACP00000053266.1"/>
    </source>
</evidence>
<dbReference type="GO" id="GO:0031012">
    <property type="term" value="C:extracellular matrix"/>
    <property type="evidence" value="ECO:0007669"/>
    <property type="project" value="TreeGrafter"/>
</dbReference>
<evidence type="ECO:0000256" key="2">
    <source>
        <dbReference type="ARBA" id="ARBA00022530"/>
    </source>
</evidence>
<dbReference type="AlphaFoldDB" id="A0AAQ4QPS2"/>
<sequence length="343" mass="35804">KAVCPSPALATHGLCVPVLLIKGPVVSGGLSLCLETLLFKRVWFVLTQYNTTHTHTPSTRPSPLKRRVHAPLGQIKLHSDYLLVVSPPCCHGRAAQMVTTVNNVRCSSSGSAGVVGSRGAQGCRGDKGDPGQVYEGVPTPGEPGKPGSPGTKGLKGQQGIPGSYCVPGAPGEYGDKGDRGPTGVQGFQGIKGYRGLPGPPGFRGLSGPDGPKGDRGQPGLPGPRGREGTRAHLYYTNISTTSVPHKDLYHTSVTQTSVPPQHVYRTQLNHTKTCPTPTLVPHLFFTLSLNLPPAGLQGCVGDTGEEGREGISFSGDPGGDSLGCDSPFLRGPENSVRGCKWLK</sequence>
<keyword evidence="2" id="KW-0272">Extracellular matrix</keyword>
<keyword evidence="2" id="KW-0964">Secreted</keyword>
<dbReference type="InterPro" id="IPR008160">
    <property type="entry name" value="Collagen"/>
</dbReference>
<reference evidence="4" key="3">
    <citation type="submission" date="2025-09" db="UniProtKB">
        <authorList>
            <consortium name="Ensembl"/>
        </authorList>
    </citation>
    <scope>IDENTIFICATION</scope>
</reference>
<dbReference type="Pfam" id="PF01391">
    <property type="entry name" value="Collagen"/>
    <property type="match status" value="1"/>
</dbReference>
<dbReference type="Proteomes" id="UP000007635">
    <property type="component" value="Chromosome I"/>
</dbReference>
<keyword evidence="5" id="KW-1185">Reference proteome</keyword>
<dbReference type="InterPro" id="IPR050149">
    <property type="entry name" value="Collagen_superfamily"/>
</dbReference>
<comment type="subcellular location">
    <subcellularLocation>
        <location evidence="1">Secreted</location>
        <location evidence="1">Extracellular space</location>
        <location evidence="1">Extracellular matrix</location>
    </subcellularLocation>
</comment>
<evidence type="ECO:0000256" key="3">
    <source>
        <dbReference type="SAM" id="MobiDB-lite"/>
    </source>
</evidence>
<accession>A0AAQ4QPS2</accession>
<reference evidence="4 5" key="1">
    <citation type="journal article" date="2021" name="G3 (Bethesda)">
        <title>Improved contiguity of the threespine stickleback genome using long-read sequencing.</title>
        <authorList>
            <person name="Nath S."/>
            <person name="Shaw D.E."/>
            <person name="White M.A."/>
        </authorList>
    </citation>
    <scope>NUCLEOTIDE SEQUENCE [LARGE SCALE GENOMIC DNA]</scope>
    <source>
        <strain evidence="4 5">Lake Benthic</strain>
    </source>
</reference>
<reference evidence="4" key="2">
    <citation type="submission" date="2025-08" db="UniProtKB">
        <authorList>
            <consortium name="Ensembl"/>
        </authorList>
    </citation>
    <scope>IDENTIFICATION</scope>
</reference>
<dbReference type="GeneTree" id="ENSGT00940000153991"/>
<dbReference type="PANTHER" id="PTHR24023:SF1082">
    <property type="entry name" value="COLLAGEN TRIPLE HELIX REPEAT"/>
    <property type="match status" value="1"/>
</dbReference>